<dbReference type="AlphaFoldDB" id="A0A7X1AXF3"/>
<dbReference type="Gene3D" id="3.40.50.2300">
    <property type="match status" value="2"/>
</dbReference>
<dbReference type="PANTHER" id="PTHR30146:SF120">
    <property type="entry name" value="ALANINE RACEMASE"/>
    <property type="match status" value="1"/>
</dbReference>
<dbReference type="EMBL" id="JACHVA010000076">
    <property type="protein sequence ID" value="MBC2601795.1"/>
    <property type="molecule type" value="Genomic_DNA"/>
</dbReference>
<dbReference type="GO" id="GO:0000976">
    <property type="term" value="F:transcription cis-regulatory region binding"/>
    <property type="evidence" value="ECO:0007669"/>
    <property type="project" value="TreeGrafter"/>
</dbReference>
<keyword evidence="6" id="KW-1185">Reference proteome</keyword>
<comment type="caution">
    <text evidence="5">The sequence shown here is derived from an EMBL/GenBank/DDBJ whole genome shotgun (WGS) entry which is preliminary data.</text>
</comment>
<accession>A0A7X1AXF3</accession>
<feature type="domain" description="HTH lacI-type" evidence="4">
    <location>
        <begin position="1"/>
        <end position="57"/>
    </location>
</feature>
<proteinExistence type="predicted"/>
<gene>
    <name evidence="5" type="ORF">H5P30_08395</name>
</gene>
<keyword evidence="2 5" id="KW-0238">DNA-binding</keyword>
<dbReference type="InterPro" id="IPR000843">
    <property type="entry name" value="HTH_LacI"/>
</dbReference>
<keyword evidence="1" id="KW-0805">Transcription regulation</keyword>
<keyword evidence="3" id="KW-0804">Transcription</keyword>
<name>A0A7X1AXF3_9BACT</name>
<evidence type="ECO:0000259" key="4">
    <source>
        <dbReference type="PROSITE" id="PS50932"/>
    </source>
</evidence>
<dbReference type="PANTHER" id="PTHR30146">
    <property type="entry name" value="LACI-RELATED TRANSCRIPTIONAL REPRESSOR"/>
    <property type="match status" value="1"/>
</dbReference>
<protein>
    <submittedName>
        <fullName evidence="5">LacI family DNA-binding transcriptional regulator</fullName>
    </submittedName>
</protein>
<dbReference type="Gene3D" id="1.10.260.40">
    <property type="entry name" value="lambda repressor-like DNA-binding domains"/>
    <property type="match status" value="1"/>
</dbReference>
<dbReference type="SMART" id="SM00354">
    <property type="entry name" value="HTH_LACI"/>
    <property type="match status" value="1"/>
</dbReference>
<dbReference type="InterPro" id="IPR010982">
    <property type="entry name" value="Lambda_DNA-bd_dom_sf"/>
</dbReference>
<dbReference type="GO" id="GO:0003700">
    <property type="term" value="F:DNA-binding transcription factor activity"/>
    <property type="evidence" value="ECO:0007669"/>
    <property type="project" value="TreeGrafter"/>
</dbReference>
<organism evidence="5 6">
    <name type="scientific">Puniceicoccus vermicola</name>
    <dbReference type="NCBI Taxonomy" id="388746"/>
    <lineage>
        <taxon>Bacteria</taxon>
        <taxon>Pseudomonadati</taxon>
        <taxon>Verrucomicrobiota</taxon>
        <taxon>Opitutia</taxon>
        <taxon>Puniceicoccales</taxon>
        <taxon>Puniceicoccaceae</taxon>
        <taxon>Puniceicoccus</taxon>
    </lineage>
</organism>
<dbReference type="SUPFAM" id="SSF47413">
    <property type="entry name" value="lambda repressor-like DNA-binding domains"/>
    <property type="match status" value="1"/>
</dbReference>
<dbReference type="Pfam" id="PF00356">
    <property type="entry name" value="LacI"/>
    <property type="match status" value="1"/>
</dbReference>
<evidence type="ECO:0000313" key="5">
    <source>
        <dbReference type="EMBL" id="MBC2601795.1"/>
    </source>
</evidence>
<dbReference type="PROSITE" id="PS50932">
    <property type="entry name" value="HTH_LACI_2"/>
    <property type="match status" value="1"/>
</dbReference>
<sequence length="333" mass="37202">MSINQQKIAEALDVSVMTVSRALRDHPDLAEGTREMILRKAEEMGYRKHLKKRGKRVEVEEKPLRRMGILLFEDEIIGQRDLFKSGVVRSIFLSIQKECQRLGVETVVEVFTTGSSEVPMLVRNRSVSGIFLLGRYEKSIMERLEGIPAMAVSNFVGHLGLPRVVADNFHGMCEATEHLIGLGHERILFLGDQQGRAQIFEERSFGYLAAMQKHGLRSEVLFFDRRHEPMPLKEIEKVTGIVCSNDSLAYKVQAAMRAEGVSLPDECSMVSFDNIEAYHNEGAITSYEPDWGLMGRMAAELMNASPLSLLQNDVSVSVPGRLVVHGSTGAPRS</sequence>
<evidence type="ECO:0000256" key="3">
    <source>
        <dbReference type="ARBA" id="ARBA00023163"/>
    </source>
</evidence>
<dbReference type="RefSeq" id="WP_185692502.1">
    <property type="nucleotide sequence ID" value="NZ_JACHVA010000076.1"/>
</dbReference>
<evidence type="ECO:0000313" key="6">
    <source>
        <dbReference type="Proteomes" id="UP000525652"/>
    </source>
</evidence>
<dbReference type="InterPro" id="IPR046335">
    <property type="entry name" value="LacI/GalR-like_sensor"/>
</dbReference>
<evidence type="ECO:0000256" key="2">
    <source>
        <dbReference type="ARBA" id="ARBA00023125"/>
    </source>
</evidence>
<dbReference type="CDD" id="cd01392">
    <property type="entry name" value="HTH_LacI"/>
    <property type="match status" value="1"/>
</dbReference>
<dbReference type="SUPFAM" id="SSF53822">
    <property type="entry name" value="Periplasmic binding protein-like I"/>
    <property type="match status" value="1"/>
</dbReference>
<evidence type="ECO:0000256" key="1">
    <source>
        <dbReference type="ARBA" id="ARBA00023015"/>
    </source>
</evidence>
<dbReference type="Pfam" id="PF13377">
    <property type="entry name" value="Peripla_BP_3"/>
    <property type="match status" value="1"/>
</dbReference>
<reference evidence="5 6" key="1">
    <citation type="submission" date="2020-07" db="EMBL/GenBank/DDBJ databases">
        <authorList>
            <person name="Feng X."/>
        </authorList>
    </citation>
    <scope>NUCLEOTIDE SEQUENCE [LARGE SCALE GENOMIC DNA]</scope>
    <source>
        <strain evidence="5 6">JCM14086</strain>
    </source>
</reference>
<dbReference type="Proteomes" id="UP000525652">
    <property type="component" value="Unassembled WGS sequence"/>
</dbReference>
<dbReference type="InterPro" id="IPR028082">
    <property type="entry name" value="Peripla_BP_I"/>
</dbReference>